<evidence type="ECO:0000313" key="2">
    <source>
        <dbReference type="EMBL" id="CAB3984590.1"/>
    </source>
</evidence>
<reference evidence="2" key="1">
    <citation type="submission" date="2020-04" db="EMBL/GenBank/DDBJ databases">
        <authorList>
            <person name="Alioto T."/>
            <person name="Alioto T."/>
            <person name="Gomez Garrido J."/>
        </authorList>
    </citation>
    <scope>NUCLEOTIDE SEQUENCE</scope>
    <source>
        <strain evidence="2">A484AB</strain>
    </source>
</reference>
<evidence type="ECO:0000256" key="1">
    <source>
        <dbReference type="SAM" id="MobiDB-lite"/>
    </source>
</evidence>
<dbReference type="EMBL" id="CACRXK020000758">
    <property type="protein sequence ID" value="CAB3984590.1"/>
    <property type="molecule type" value="Genomic_DNA"/>
</dbReference>
<evidence type="ECO:0000313" key="3">
    <source>
        <dbReference type="Proteomes" id="UP001152795"/>
    </source>
</evidence>
<dbReference type="AlphaFoldDB" id="A0A6S7GHG9"/>
<dbReference type="Proteomes" id="UP001152795">
    <property type="component" value="Unassembled WGS sequence"/>
</dbReference>
<accession>A0A6S7GHG9</accession>
<keyword evidence="3" id="KW-1185">Reference proteome</keyword>
<protein>
    <submittedName>
        <fullName evidence="2">Uncharacterized protein</fullName>
    </submittedName>
</protein>
<comment type="caution">
    <text evidence="2">The sequence shown here is derived from an EMBL/GenBank/DDBJ whole genome shotgun (WGS) entry which is preliminary data.</text>
</comment>
<organism evidence="2 3">
    <name type="scientific">Paramuricea clavata</name>
    <name type="common">Red gorgonian</name>
    <name type="synonym">Violescent sea-whip</name>
    <dbReference type="NCBI Taxonomy" id="317549"/>
    <lineage>
        <taxon>Eukaryota</taxon>
        <taxon>Metazoa</taxon>
        <taxon>Cnidaria</taxon>
        <taxon>Anthozoa</taxon>
        <taxon>Octocorallia</taxon>
        <taxon>Malacalcyonacea</taxon>
        <taxon>Plexauridae</taxon>
        <taxon>Paramuricea</taxon>
    </lineage>
</organism>
<dbReference type="OrthoDB" id="5986565at2759"/>
<sequence>MFGIDQVTIQEGVYCTQKANGQFLQRSNCTIRYENPVIAGDLSGYIGVVTHKNGSEREFYYPAKAKKTKDRQNLNDALNYGCSTWMTNVIHLPSSTMDGLLCKLEEDIDDLILKAVSIVGKNVGNDGQPIWVLNKEIAIDQHGNLVNNIKQHGLVWLSHLTEGNGVDIAREEYQADVVLPLSNQGFDTMCHFLKGTLHEACKENDEMTHYLEHVGIEVSGEIETTTIQQNSSNQNFLSTFYLMSMACIMANYQEWQKSIGACPIVVGVGNPRSGKTTASKVALSATGGWPKHFLSSFTDKVCNRVAACTTLGFIADDPTDPKDLGEQAKRFFDAGTETSCAGNWTPQCCPIFTANEHVVDWLLKPELKSSGRNTRSVDECWDYNFSKLLPGVSSVIGEIIYIGQWISTQDGTNFRKECGEIVRAAFGEKGDGSRMSKMWTAGLLVARKMAQLTTAVDDKDLIAHFSEIIAPYCLMRKTQLGTAVVPNYQPMVTCEDDIVSTIEESLVSMVNASDGKTVQTFLPSNKNAKFESTVDEPAIAVRLRKIAKFQEDNNKPILNIKNTKRILSVNQSGKHSDQRFWSPSKQIMAPKSCVLIKRSLFSEGSLNIFETAAGGDARAEGNQKTCCHKSVQCGNSTSFAEKGTQYELILNETVMTKVQTTLTSPFQLSTSSTQPLVTTSELSTNIVQPVLASPGLSTSSTQSVLVSSDLSSNSARPVLASSELSTNTAQPVVTSSELLTNSARPVIVSPNLSINSAQSVVVSSVELSTSSARPVLASPELPTNTAQPEVASSELSTNSAQTVVESPELPTNSAQPVVTPSELLTNSARPVIVCPLNYP</sequence>
<name>A0A6S7GHG9_PARCT</name>
<feature type="region of interest" description="Disordered" evidence="1">
    <location>
        <begin position="776"/>
        <end position="821"/>
    </location>
</feature>
<feature type="compositionally biased region" description="Polar residues" evidence="1">
    <location>
        <begin position="793"/>
        <end position="821"/>
    </location>
</feature>
<proteinExistence type="predicted"/>
<gene>
    <name evidence="2" type="ORF">PACLA_8A073743</name>
</gene>